<organism evidence="1">
    <name type="scientific">uncultured Leptolyngbya sp</name>
    <dbReference type="NCBI Taxonomy" id="332963"/>
    <lineage>
        <taxon>Bacteria</taxon>
        <taxon>Bacillati</taxon>
        <taxon>Cyanobacteriota</taxon>
        <taxon>Cyanophyceae</taxon>
        <taxon>Leptolyngbyales</taxon>
        <taxon>Leptolyngbyaceae</taxon>
        <taxon>Leptolyngbya group</taxon>
        <taxon>Leptolyngbya</taxon>
        <taxon>environmental samples</taxon>
    </lineage>
</organism>
<protein>
    <submittedName>
        <fullName evidence="1">Uncharacterized protein</fullName>
    </submittedName>
</protein>
<name>A0A6J4KDB4_9CYAN</name>
<sequence length="41" mass="4768">MKLVLQVYAELVKTDFSDRRHCSTSRLLQSKPFHAVLQAIH</sequence>
<evidence type="ECO:0000313" key="1">
    <source>
        <dbReference type="EMBL" id="CAA9301101.1"/>
    </source>
</evidence>
<accession>A0A6J4KDB4</accession>
<reference evidence="1" key="1">
    <citation type="submission" date="2020-02" db="EMBL/GenBank/DDBJ databases">
        <authorList>
            <person name="Meier V. D."/>
        </authorList>
    </citation>
    <scope>NUCLEOTIDE SEQUENCE</scope>
    <source>
        <strain evidence="1">AVDCRST_MAG94</strain>
    </source>
</reference>
<gene>
    <name evidence="1" type="ORF">AVDCRST_MAG94-355</name>
</gene>
<dbReference type="EMBL" id="CADCTY010000127">
    <property type="protein sequence ID" value="CAA9301101.1"/>
    <property type="molecule type" value="Genomic_DNA"/>
</dbReference>
<proteinExistence type="predicted"/>
<dbReference type="AlphaFoldDB" id="A0A6J4KDB4"/>